<reference evidence="9 10" key="1">
    <citation type="submission" date="2018-01" db="EMBL/GenBank/DDBJ databases">
        <title>A novel member of the phylum Bacteroidetes isolated from glacier ice.</title>
        <authorList>
            <person name="Liu Q."/>
            <person name="Xin Y.-H."/>
        </authorList>
    </citation>
    <scope>NUCLEOTIDE SEQUENCE [LARGE SCALE GENOMIC DNA]</scope>
    <source>
        <strain evidence="9 10">RB1R16</strain>
    </source>
</reference>
<evidence type="ECO:0000256" key="3">
    <source>
        <dbReference type="ARBA" id="ARBA00022448"/>
    </source>
</evidence>
<dbReference type="GO" id="GO:0015562">
    <property type="term" value="F:efflux transmembrane transporter activity"/>
    <property type="evidence" value="ECO:0007669"/>
    <property type="project" value="InterPro"/>
</dbReference>
<dbReference type="Proteomes" id="UP000239872">
    <property type="component" value="Unassembled WGS sequence"/>
</dbReference>
<evidence type="ECO:0000256" key="6">
    <source>
        <dbReference type="ARBA" id="ARBA00023136"/>
    </source>
</evidence>
<dbReference type="PANTHER" id="PTHR30026:SF20">
    <property type="entry name" value="OUTER MEMBRANE PROTEIN TOLC"/>
    <property type="match status" value="1"/>
</dbReference>
<keyword evidence="6" id="KW-0472">Membrane</keyword>
<dbReference type="InterPro" id="IPR003423">
    <property type="entry name" value="OMP_efflux"/>
</dbReference>
<evidence type="ECO:0000256" key="8">
    <source>
        <dbReference type="SAM" id="MobiDB-lite"/>
    </source>
</evidence>
<name>A0A2S7T0N7_9BACT</name>
<comment type="similarity">
    <text evidence="2">Belongs to the outer membrane factor (OMF) (TC 1.B.17) family.</text>
</comment>
<keyword evidence="5" id="KW-0812">Transmembrane</keyword>
<evidence type="ECO:0000313" key="10">
    <source>
        <dbReference type="Proteomes" id="UP000239872"/>
    </source>
</evidence>
<feature type="region of interest" description="Disordered" evidence="8">
    <location>
        <begin position="1"/>
        <end position="24"/>
    </location>
</feature>
<evidence type="ECO:0000256" key="7">
    <source>
        <dbReference type="ARBA" id="ARBA00023237"/>
    </source>
</evidence>
<evidence type="ECO:0000256" key="2">
    <source>
        <dbReference type="ARBA" id="ARBA00007613"/>
    </source>
</evidence>
<evidence type="ECO:0000313" key="9">
    <source>
        <dbReference type="EMBL" id="PQJ12524.1"/>
    </source>
</evidence>
<dbReference type="GO" id="GO:1990281">
    <property type="term" value="C:efflux pump complex"/>
    <property type="evidence" value="ECO:0007669"/>
    <property type="project" value="TreeGrafter"/>
</dbReference>
<proteinExistence type="inferred from homology"/>
<keyword evidence="3" id="KW-0813">Transport</keyword>
<keyword evidence="4" id="KW-1134">Transmembrane beta strand</keyword>
<dbReference type="InterPro" id="IPR051906">
    <property type="entry name" value="TolC-like"/>
</dbReference>
<dbReference type="EMBL" id="PPSL01000001">
    <property type="protein sequence ID" value="PQJ12524.1"/>
    <property type="molecule type" value="Genomic_DNA"/>
</dbReference>
<dbReference type="Gene3D" id="1.20.1600.10">
    <property type="entry name" value="Outer membrane efflux proteins (OEP)"/>
    <property type="match status" value="1"/>
</dbReference>
<evidence type="ECO:0000256" key="1">
    <source>
        <dbReference type="ARBA" id="ARBA00004442"/>
    </source>
</evidence>
<dbReference type="AlphaFoldDB" id="A0A2S7T0N7"/>
<comment type="caution">
    <text evidence="9">The sequence shown here is derived from an EMBL/GenBank/DDBJ whole genome shotgun (WGS) entry which is preliminary data.</text>
</comment>
<evidence type="ECO:0000256" key="5">
    <source>
        <dbReference type="ARBA" id="ARBA00022692"/>
    </source>
</evidence>
<dbReference type="GO" id="GO:0009279">
    <property type="term" value="C:cell outer membrane"/>
    <property type="evidence" value="ECO:0007669"/>
    <property type="project" value="UniProtKB-SubCell"/>
</dbReference>
<feature type="compositionally biased region" description="Basic and acidic residues" evidence="8">
    <location>
        <begin position="1"/>
        <end position="17"/>
    </location>
</feature>
<evidence type="ECO:0008006" key="11">
    <source>
        <dbReference type="Google" id="ProtNLM"/>
    </source>
</evidence>
<dbReference type="Pfam" id="PF02321">
    <property type="entry name" value="OEP"/>
    <property type="match status" value="2"/>
</dbReference>
<sequence length="512" mass="58288">MKEKREQQWNNKYEVKSQKSKQKSSPFMVIYKRYITSPKPSPREREVFCEQNEYAPMYLCWVETQNLASLRTGGLKEVLWKVYSLLSFTLLFFTMNTRAQERLTLQDAVARSLKYNFDIKIADLAVQQAQRNNTLGNAGFSPYVFLNATVSENLNDVHSQLASGGEQNNPRARATSINPYLQINWTIFDGGKMFIVKKQLNEYEAISASQLKLQVQTVVSRTIQMYAKVVWQQKQLIAVDTGLALARVRMDIANLKYETGAGAKIDYLQARVDYNARQSDSMTFISQLMQANDSLASIMGEQDDKDYITDDSLELNTGLEPIDKDKLQDVNLSLDVFKRNAYVSHLNADIANTAFLPTLTLGTGYNYVRNTNSTGFSVFTRSYGPTGSLTLSMPLFEGGNIRRVSKVASLQAMRDDLIFERQNTVLGKQYRTAWINYWVAVASYKLETENIKYAKENLDVQLARFRVGVGTTLESRQAETDYVTALERLYTAAYNLKVNETLVLELQNQLVK</sequence>
<protein>
    <recommendedName>
        <fullName evidence="11">TolC family protein</fullName>
    </recommendedName>
</protein>
<gene>
    <name evidence="9" type="ORF">CJD36_001885</name>
</gene>
<dbReference type="PANTHER" id="PTHR30026">
    <property type="entry name" value="OUTER MEMBRANE PROTEIN TOLC"/>
    <property type="match status" value="1"/>
</dbReference>
<organism evidence="9 10">
    <name type="scientific">Flavipsychrobacter stenotrophus</name>
    <dbReference type="NCBI Taxonomy" id="2077091"/>
    <lineage>
        <taxon>Bacteria</taxon>
        <taxon>Pseudomonadati</taxon>
        <taxon>Bacteroidota</taxon>
        <taxon>Chitinophagia</taxon>
        <taxon>Chitinophagales</taxon>
        <taxon>Chitinophagaceae</taxon>
        <taxon>Flavipsychrobacter</taxon>
    </lineage>
</organism>
<evidence type="ECO:0000256" key="4">
    <source>
        <dbReference type="ARBA" id="ARBA00022452"/>
    </source>
</evidence>
<keyword evidence="10" id="KW-1185">Reference proteome</keyword>
<accession>A0A2S7T0N7</accession>
<dbReference type="SUPFAM" id="SSF56954">
    <property type="entry name" value="Outer membrane efflux proteins (OEP)"/>
    <property type="match status" value="1"/>
</dbReference>
<comment type="subcellular location">
    <subcellularLocation>
        <location evidence="1">Cell outer membrane</location>
    </subcellularLocation>
</comment>
<keyword evidence="7" id="KW-0998">Cell outer membrane</keyword>
<dbReference type="GO" id="GO:0015288">
    <property type="term" value="F:porin activity"/>
    <property type="evidence" value="ECO:0007669"/>
    <property type="project" value="TreeGrafter"/>
</dbReference>